<reference evidence="4" key="1">
    <citation type="journal article" date="2013" name="Nature">
        <title>Pan genome of the phytoplankton Emiliania underpins its global distribution.</title>
        <authorList>
            <person name="Read B.A."/>
            <person name="Kegel J."/>
            <person name="Klute M.J."/>
            <person name="Kuo A."/>
            <person name="Lefebvre S.C."/>
            <person name="Maumus F."/>
            <person name="Mayer C."/>
            <person name="Miller J."/>
            <person name="Monier A."/>
            <person name="Salamov A."/>
            <person name="Young J."/>
            <person name="Aguilar M."/>
            <person name="Claverie J.M."/>
            <person name="Frickenhaus S."/>
            <person name="Gonzalez K."/>
            <person name="Herman E.K."/>
            <person name="Lin Y.C."/>
            <person name="Napier J."/>
            <person name="Ogata H."/>
            <person name="Sarno A.F."/>
            <person name="Shmutz J."/>
            <person name="Schroeder D."/>
            <person name="de Vargas C."/>
            <person name="Verret F."/>
            <person name="von Dassow P."/>
            <person name="Valentin K."/>
            <person name="Van de Peer Y."/>
            <person name="Wheeler G."/>
            <person name="Dacks J.B."/>
            <person name="Delwiche C.F."/>
            <person name="Dyhrman S.T."/>
            <person name="Glockner G."/>
            <person name="John U."/>
            <person name="Richards T."/>
            <person name="Worden A.Z."/>
            <person name="Zhang X."/>
            <person name="Grigoriev I.V."/>
            <person name="Allen A.E."/>
            <person name="Bidle K."/>
            <person name="Borodovsky M."/>
            <person name="Bowler C."/>
            <person name="Brownlee C."/>
            <person name="Cock J.M."/>
            <person name="Elias M."/>
            <person name="Gladyshev V.N."/>
            <person name="Groth M."/>
            <person name="Guda C."/>
            <person name="Hadaegh A."/>
            <person name="Iglesias-Rodriguez M.D."/>
            <person name="Jenkins J."/>
            <person name="Jones B.M."/>
            <person name="Lawson T."/>
            <person name="Leese F."/>
            <person name="Lindquist E."/>
            <person name="Lobanov A."/>
            <person name="Lomsadze A."/>
            <person name="Malik S.B."/>
            <person name="Marsh M.E."/>
            <person name="Mackinder L."/>
            <person name="Mock T."/>
            <person name="Mueller-Roeber B."/>
            <person name="Pagarete A."/>
            <person name="Parker M."/>
            <person name="Probert I."/>
            <person name="Quesneville H."/>
            <person name="Raines C."/>
            <person name="Rensing S.A."/>
            <person name="Riano-Pachon D.M."/>
            <person name="Richier S."/>
            <person name="Rokitta S."/>
            <person name="Shiraiwa Y."/>
            <person name="Soanes D.M."/>
            <person name="van der Giezen M."/>
            <person name="Wahlund T.M."/>
            <person name="Williams B."/>
            <person name="Wilson W."/>
            <person name="Wolfe G."/>
            <person name="Wurch L.L."/>
        </authorList>
    </citation>
    <scope>NUCLEOTIDE SEQUENCE</scope>
</reference>
<name>A0A0D3KDD5_EMIH1</name>
<evidence type="ECO:0000313" key="3">
    <source>
        <dbReference type="EnsemblProtists" id="EOD33770"/>
    </source>
</evidence>
<dbReference type="Gene3D" id="2.60.120.340">
    <property type="entry name" value="Nucleoplasmin core domain"/>
    <property type="match status" value="1"/>
</dbReference>
<dbReference type="Pfam" id="PF17800">
    <property type="entry name" value="NPL"/>
    <property type="match status" value="1"/>
</dbReference>
<dbReference type="HOGENOM" id="CLU_1639832_0_0_1"/>
<feature type="compositionally biased region" description="Low complexity" evidence="1">
    <location>
        <begin position="120"/>
        <end position="147"/>
    </location>
</feature>
<evidence type="ECO:0000313" key="4">
    <source>
        <dbReference type="Proteomes" id="UP000013827"/>
    </source>
</evidence>
<dbReference type="InterPro" id="IPR041232">
    <property type="entry name" value="NPL"/>
</dbReference>
<dbReference type="AlphaFoldDB" id="A0A0D3KDD5"/>
<dbReference type="PaxDb" id="2903-EOD33770"/>
<proteinExistence type="predicted"/>
<feature type="region of interest" description="Disordered" evidence="1">
    <location>
        <begin position="96"/>
        <end position="162"/>
    </location>
</feature>
<evidence type="ECO:0000256" key="1">
    <source>
        <dbReference type="SAM" id="MobiDB-lite"/>
    </source>
</evidence>
<evidence type="ECO:0000259" key="2">
    <source>
        <dbReference type="Pfam" id="PF17800"/>
    </source>
</evidence>
<dbReference type="Proteomes" id="UP000013827">
    <property type="component" value="Unassembled WGS sequence"/>
</dbReference>
<reference evidence="3" key="2">
    <citation type="submission" date="2024-10" db="UniProtKB">
        <authorList>
            <consortium name="EnsemblProtists"/>
        </authorList>
    </citation>
    <scope>IDENTIFICATION</scope>
</reference>
<dbReference type="STRING" id="2903.R1F4C4"/>
<protein>
    <recommendedName>
        <fullName evidence="2">Nucleoplasmin-like domain-containing protein</fullName>
    </recommendedName>
</protein>
<dbReference type="KEGG" id="ehx:EMIHUDRAFT_423609"/>
<accession>A0A0D3KDD5</accession>
<dbReference type="GeneID" id="17279040"/>
<dbReference type="EnsemblProtists" id="EOD33770">
    <property type="protein sequence ID" value="EOD33770"/>
    <property type="gene ID" value="EMIHUDRAFT_423609"/>
</dbReference>
<dbReference type="RefSeq" id="XP_005786199.1">
    <property type="nucleotide sequence ID" value="XM_005786142.1"/>
</dbReference>
<keyword evidence="4" id="KW-1185">Reference proteome</keyword>
<organism evidence="3 4">
    <name type="scientific">Emiliania huxleyi (strain CCMP1516)</name>
    <dbReference type="NCBI Taxonomy" id="280463"/>
    <lineage>
        <taxon>Eukaryota</taxon>
        <taxon>Haptista</taxon>
        <taxon>Haptophyta</taxon>
        <taxon>Prymnesiophyceae</taxon>
        <taxon>Isochrysidales</taxon>
        <taxon>Noelaerhabdaceae</taxon>
        <taxon>Emiliania</taxon>
    </lineage>
</organism>
<feature type="compositionally biased region" description="Acidic residues" evidence="1">
    <location>
        <begin position="98"/>
        <end position="119"/>
    </location>
</feature>
<feature type="domain" description="Nucleoplasmin-like" evidence="2">
    <location>
        <begin position="3"/>
        <end position="95"/>
    </location>
</feature>
<sequence length="162" mass="17241">MAFWGLEILPGKPMPLNLTRRLVVKQAALVVSKPAKKTEPCVLSVSVAEDEQRYVVCRLHEGVLEQCPMELPFSPGDEAQVHLSGGHAVHLTGFLELDHEDDTEDMDGELDELDEESSDEVAAPAPAPAGKKPAPGKAAPAAATSAAKGKKPVPEPMNESDD</sequence>